<dbReference type="Pfam" id="PF24888">
    <property type="entry name" value="DUF7741"/>
    <property type="match status" value="1"/>
</dbReference>
<keyword evidence="3" id="KW-1185">Reference proteome</keyword>
<sequence length="244" mass="27278">MLFVLLLFLPIFVEGEVTCYHCYGNSSSQGQFCSINKLCTGESCYFREWSAGCSSSSAMLDFKCTLDGLTSNCVCAVDLCNQFKAANKSLQAFWPKESPFDKFNYSLPLSLSVHCNECGNISIAGKIHNVPCNEENTCLGNFCVTKRGQYTYSYCGTTWEGTTEARCFKNPGEEEQCVCSQQMCNVMLPPNPKTFNQLTTTTTPTTTPIRNLTKTKICKNGRTSKIRTVITQINYQKIEEEIIN</sequence>
<evidence type="ECO:0000259" key="2">
    <source>
        <dbReference type="Pfam" id="PF24888"/>
    </source>
</evidence>
<dbReference type="Proteomes" id="UP000095283">
    <property type="component" value="Unplaced"/>
</dbReference>
<evidence type="ECO:0000313" key="4">
    <source>
        <dbReference type="WBParaSite" id="Hba_06373"/>
    </source>
</evidence>
<dbReference type="WBParaSite" id="Hba_06373">
    <property type="protein sequence ID" value="Hba_06373"/>
    <property type="gene ID" value="Hba_06373"/>
</dbReference>
<evidence type="ECO:0000313" key="3">
    <source>
        <dbReference type="Proteomes" id="UP000095283"/>
    </source>
</evidence>
<proteinExistence type="predicted"/>
<organism evidence="3 4">
    <name type="scientific">Heterorhabditis bacteriophora</name>
    <name type="common">Entomopathogenic nematode worm</name>
    <dbReference type="NCBI Taxonomy" id="37862"/>
    <lineage>
        <taxon>Eukaryota</taxon>
        <taxon>Metazoa</taxon>
        <taxon>Ecdysozoa</taxon>
        <taxon>Nematoda</taxon>
        <taxon>Chromadorea</taxon>
        <taxon>Rhabditida</taxon>
        <taxon>Rhabditina</taxon>
        <taxon>Rhabditomorpha</taxon>
        <taxon>Strongyloidea</taxon>
        <taxon>Heterorhabditidae</taxon>
        <taxon>Heterorhabditis</taxon>
    </lineage>
</organism>
<name>A0A1I7WMJ3_HETBA</name>
<reference evidence="4" key="1">
    <citation type="submission" date="2016-11" db="UniProtKB">
        <authorList>
            <consortium name="WormBaseParasite"/>
        </authorList>
    </citation>
    <scope>IDENTIFICATION</scope>
</reference>
<accession>A0A1I7WMJ3</accession>
<feature type="domain" description="DUF7741" evidence="2">
    <location>
        <begin position="112"/>
        <end position="187"/>
    </location>
</feature>
<protein>
    <submittedName>
        <fullName evidence="4">Activin_recp domain-containing protein</fullName>
    </submittedName>
</protein>
<evidence type="ECO:0000256" key="1">
    <source>
        <dbReference type="SAM" id="SignalP"/>
    </source>
</evidence>
<feature type="chain" id="PRO_5012814156" evidence="1">
    <location>
        <begin position="16"/>
        <end position="244"/>
    </location>
</feature>
<feature type="signal peptide" evidence="1">
    <location>
        <begin position="1"/>
        <end position="15"/>
    </location>
</feature>
<keyword evidence="1" id="KW-0732">Signal</keyword>
<dbReference type="AlphaFoldDB" id="A0A1I7WMJ3"/>
<dbReference type="InterPro" id="IPR056643">
    <property type="entry name" value="DUF7741"/>
</dbReference>